<sequence length="238" mass="26365">MTQMTQDRPQSSPSNSAAPIFQIRRVRTPKDLECAITLIKAYTASLDIDLSYQNFDSEIALMPGAYAPPDGELLIAMQAESACPDQDLNQRELEKGLENETRNQEPSCYCDSDDPGKVLGCIALRALHLQAESTMQSGDDGLEVVSSKVNCDNLKMKTKYCELKRLYVAPAARGLGVGTALVHTILAIAREIGYEEVRLDTLPNMREAIQMYRGFGFREVEKYYETAIGGTVFLGLRL</sequence>
<comment type="caution">
    <text evidence="3">The sequence shown here is derived from an EMBL/GenBank/DDBJ whole genome shotgun (WGS) entry which is preliminary data.</text>
</comment>
<evidence type="ECO:0000313" key="4">
    <source>
        <dbReference type="Proteomes" id="UP000223968"/>
    </source>
</evidence>
<organism evidence="3 4">
    <name type="scientific">Helicocarpus griseus UAMH5409</name>
    <dbReference type="NCBI Taxonomy" id="1447875"/>
    <lineage>
        <taxon>Eukaryota</taxon>
        <taxon>Fungi</taxon>
        <taxon>Dikarya</taxon>
        <taxon>Ascomycota</taxon>
        <taxon>Pezizomycotina</taxon>
        <taxon>Eurotiomycetes</taxon>
        <taxon>Eurotiomycetidae</taxon>
        <taxon>Onygenales</taxon>
        <taxon>Ajellomycetaceae</taxon>
        <taxon>Helicocarpus</taxon>
    </lineage>
</organism>
<dbReference type="OrthoDB" id="41532at2759"/>
<reference evidence="3 4" key="1">
    <citation type="submission" date="2017-10" db="EMBL/GenBank/DDBJ databases">
        <title>Comparative genomics in systemic dimorphic fungi from Ajellomycetaceae.</title>
        <authorList>
            <person name="Munoz J.F."/>
            <person name="Mcewen J.G."/>
            <person name="Clay O.K."/>
            <person name="Cuomo C.A."/>
        </authorList>
    </citation>
    <scope>NUCLEOTIDE SEQUENCE [LARGE SCALE GENOMIC DNA]</scope>
    <source>
        <strain evidence="3 4">UAMH5409</strain>
    </source>
</reference>
<dbReference type="STRING" id="1447875.A0A2B7XTQ9"/>
<dbReference type="AlphaFoldDB" id="A0A2B7XTQ9"/>
<accession>A0A2B7XTQ9</accession>
<dbReference type="InterPro" id="IPR016181">
    <property type="entry name" value="Acyl_CoA_acyltransferase"/>
</dbReference>
<dbReference type="Proteomes" id="UP000223968">
    <property type="component" value="Unassembled WGS sequence"/>
</dbReference>
<feature type="domain" description="N-acetyltransferase" evidence="2">
    <location>
        <begin position="61"/>
        <end position="238"/>
    </location>
</feature>
<dbReference type="PROSITE" id="PS51186">
    <property type="entry name" value="GNAT"/>
    <property type="match status" value="1"/>
</dbReference>
<dbReference type="Gene3D" id="3.40.630.30">
    <property type="match status" value="1"/>
</dbReference>
<feature type="compositionally biased region" description="Polar residues" evidence="1">
    <location>
        <begin position="1"/>
        <end position="17"/>
    </location>
</feature>
<dbReference type="InterPro" id="IPR052777">
    <property type="entry name" value="Acetyltransferase_Enz"/>
</dbReference>
<dbReference type="PANTHER" id="PTHR43305:SF1">
    <property type="entry name" value="FAMILY N-ACETYLTRANSFERASE, PUTATIVE (AFU_ORTHOLOGUE AFUA_2G01380)-RELATED"/>
    <property type="match status" value="1"/>
</dbReference>
<evidence type="ECO:0000256" key="1">
    <source>
        <dbReference type="SAM" id="MobiDB-lite"/>
    </source>
</evidence>
<dbReference type="EMBL" id="PDNB01000056">
    <property type="protein sequence ID" value="PGH12586.1"/>
    <property type="molecule type" value="Genomic_DNA"/>
</dbReference>
<feature type="region of interest" description="Disordered" evidence="1">
    <location>
        <begin position="1"/>
        <end position="20"/>
    </location>
</feature>
<name>A0A2B7XTQ9_9EURO</name>
<gene>
    <name evidence="3" type="ORF">AJ79_04207</name>
</gene>
<proteinExistence type="predicted"/>
<protein>
    <recommendedName>
        <fullName evidence="2">N-acetyltransferase domain-containing protein</fullName>
    </recommendedName>
</protein>
<evidence type="ECO:0000313" key="3">
    <source>
        <dbReference type="EMBL" id="PGH12586.1"/>
    </source>
</evidence>
<dbReference type="PANTHER" id="PTHR43305">
    <property type="entry name" value="FAMILY N-ACETYLTRANSFERASE, PUTATIVE (AFU_ORTHOLOGUE AFUA_2G01380)-RELATED"/>
    <property type="match status" value="1"/>
</dbReference>
<dbReference type="SUPFAM" id="SSF55729">
    <property type="entry name" value="Acyl-CoA N-acyltransferases (Nat)"/>
    <property type="match status" value="1"/>
</dbReference>
<keyword evidence="4" id="KW-1185">Reference proteome</keyword>
<dbReference type="GO" id="GO:0016747">
    <property type="term" value="F:acyltransferase activity, transferring groups other than amino-acyl groups"/>
    <property type="evidence" value="ECO:0007669"/>
    <property type="project" value="InterPro"/>
</dbReference>
<dbReference type="InterPro" id="IPR000182">
    <property type="entry name" value="GNAT_dom"/>
</dbReference>
<evidence type="ECO:0000259" key="2">
    <source>
        <dbReference type="PROSITE" id="PS51186"/>
    </source>
</evidence>
<dbReference type="CDD" id="cd04301">
    <property type="entry name" value="NAT_SF"/>
    <property type="match status" value="1"/>
</dbReference>
<dbReference type="Pfam" id="PF00583">
    <property type="entry name" value="Acetyltransf_1"/>
    <property type="match status" value="1"/>
</dbReference>